<dbReference type="Gene3D" id="1.10.287.1490">
    <property type="match status" value="1"/>
</dbReference>
<evidence type="ECO:0000256" key="1">
    <source>
        <dbReference type="SAM" id="Coils"/>
    </source>
</evidence>
<gene>
    <name evidence="2" type="ORF">SAMN05421779_101730</name>
</gene>
<dbReference type="SUPFAM" id="SSF102829">
    <property type="entry name" value="Cell division protein ZapA-like"/>
    <property type="match status" value="1"/>
</dbReference>
<keyword evidence="3" id="KW-1185">Reference proteome</keyword>
<dbReference type="Gene3D" id="3.30.160.880">
    <property type="entry name" value="Cell division protein ZapA protomer, N-terminal domain"/>
    <property type="match status" value="1"/>
</dbReference>
<dbReference type="InterPro" id="IPR007838">
    <property type="entry name" value="Cell_div_ZapA-like"/>
</dbReference>
<dbReference type="GO" id="GO:0051301">
    <property type="term" value="P:cell division"/>
    <property type="evidence" value="ECO:0007669"/>
    <property type="project" value="UniProtKB-KW"/>
</dbReference>
<evidence type="ECO:0000313" key="2">
    <source>
        <dbReference type="EMBL" id="SIS41875.1"/>
    </source>
</evidence>
<dbReference type="Proteomes" id="UP000185678">
    <property type="component" value="Unassembled WGS sequence"/>
</dbReference>
<evidence type="ECO:0000313" key="3">
    <source>
        <dbReference type="Proteomes" id="UP000185678"/>
    </source>
</evidence>
<keyword evidence="2" id="KW-0131">Cell cycle</keyword>
<dbReference type="AlphaFoldDB" id="A0A1N7IXR4"/>
<organism evidence="2 3">
    <name type="scientific">Insolitispirillum peregrinum</name>
    <dbReference type="NCBI Taxonomy" id="80876"/>
    <lineage>
        <taxon>Bacteria</taxon>
        <taxon>Pseudomonadati</taxon>
        <taxon>Pseudomonadota</taxon>
        <taxon>Alphaproteobacteria</taxon>
        <taxon>Rhodospirillales</taxon>
        <taxon>Novispirillaceae</taxon>
        <taxon>Insolitispirillum</taxon>
    </lineage>
</organism>
<dbReference type="OrthoDB" id="9797575at2"/>
<keyword evidence="2" id="KW-0132">Cell division</keyword>
<name>A0A1N7IXR4_9PROT</name>
<accession>A0A1N7IXR4</accession>
<feature type="coiled-coil region" evidence="1">
    <location>
        <begin position="63"/>
        <end position="237"/>
    </location>
</feature>
<proteinExistence type="predicted"/>
<dbReference type="InterPro" id="IPR036192">
    <property type="entry name" value="Cell_div_ZapA-like_sf"/>
</dbReference>
<dbReference type="RefSeq" id="WP_076398782.1">
    <property type="nucleotide sequence ID" value="NZ_FTOA01000001.1"/>
</dbReference>
<protein>
    <submittedName>
        <fullName evidence="2">Cell division protein ZapA, inhibits GTPase activity of FtsZ</fullName>
    </submittedName>
</protein>
<dbReference type="InterPro" id="IPR042233">
    <property type="entry name" value="Cell_div_ZapA_N"/>
</dbReference>
<dbReference type="STRING" id="80876.SAMN05421779_101730"/>
<dbReference type="Pfam" id="PF05164">
    <property type="entry name" value="ZapA"/>
    <property type="match status" value="1"/>
</dbReference>
<sequence>MAQVTLTIAGRNYQVACEDGQETQAQSLGRELDRRALMLSKATGAVSEGLLLTLTGLMIIDEMFEARNSATEAKDTITRLQAEVKQLKADHASAIDALDIEVEQRFGALQSERDELVSALEQAEGRALAAEQATEEQSARLVEQQTQIDGLKAELAETVGELAVLQGATIAQHEMEKVQSELEGVRAELQTSKSEAEAARAELDEAKAAVQAAEARVAEMKTTLETACQRLEQKRDDEVVRERTQEAIAVAIESLAERVESVAESLVTA</sequence>
<dbReference type="EMBL" id="FTOA01000001">
    <property type="protein sequence ID" value="SIS41875.1"/>
    <property type="molecule type" value="Genomic_DNA"/>
</dbReference>
<reference evidence="2 3" key="1">
    <citation type="submission" date="2017-01" db="EMBL/GenBank/DDBJ databases">
        <authorList>
            <person name="Mah S.A."/>
            <person name="Swanson W.J."/>
            <person name="Moy G.W."/>
            <person name="Vacquier V.D."/>
        </authorList>
    </citation>
    <scope>NUCLEOTIDE SEQUENCE [LARGE SCALE GENOMIC DNA]</scope>
    <source>
        <strain evidence="2 3">DSM 11589</strain>
    </source>
</reference>
<keyword evidence="1" id="KW-0175">Coiled coil</keyword>